<keyword evidence="2 5" id="KW-0812">Transmembrane</keyword>
<evidence type="ECO:0000256" key="2">
    <source>
        <dbReference type="ARBA" id="ARBA00022692"/>
    </source>
</evidence>
<feature type="transmembrane region" description="Helical" evidence="5">
    <location>
        <begin position="47"/>
        <end position="65"/>
    </location>
</feature>
<evidence type="ECO:0000313" key="6">
    <source>
        <dbReference type="EMBL" id="MBT1687180.1"/>
    </source>
</evidence>
<dbReference type="Pfam" id="PF13564">
    <property type="entry name" value="DoxX_2"/>
    <property type="match status" value="1"/>
</dbReference>
<dbReference type="RefSeq" id="WP_254090412.1">
    <property type="nucleotide sequence ID" value="NZ_JAHESC010000014.1"/>
</dbReference>
<organism evidence="6 7">
    <name type="scientific">Dawidia soli</name>
    <dbReference type="NCBI Taxonomy" id="2782352"/>
    <lineage>
        <taxon>Bacteria</taxon>
        <taxon>Pseudomonadati</taxon>
        <taxon>Bacteroidota</taxon>
        <taxon>Cytophagia</taxon>
        <taxon>Cytophagales</taxon>
        <taxon>Chryseotaleaceae</taxon>
        <taxon>Dawidia</taxon>
    </lineage>
</organism>
<evidence type="ECO:0000313" key="7">
    <source>
        <dbReference type="Proteomes" id="UP001319180"/>
    </source>
</evidence>
<evidence type="ECO:0000256" key="5">
    <source>
        <dbReference type="SAM" id="Phobius"/>
    </source>
</evidence>
<dbReference type="InterPro" id="IPR032808">
    <property type="entry name" value="DoxX"/>
</dbReference>
<evidence type="ECO:0000256" key="4">
    <source>
        <dbReference type="ARBA" id="ARBA00023136"/>
    </source>
</evidence>
<keyword evidence="3 5" id="KW-1133">Transmembrane helix</keyword>
<reference evidence="6 7" key="1">
    <citation type="submission" date="2021-05" db="EMBL/GenBank/DDBJ databases">
        <title>A Polyphasic approach of four new species of the genus Ohtaekwangia: Ohtaekwangia histidinii sp. nov., Ohtaekwangia cretensis sp. nov., Ohtaekwangia indiensis sp. nov., Ohtaekwangia reichenbachii sp. nov. from diverse environment.</title>
        <authorList>
            <person name="Octaviana S."/>
        </authorList>
    </citation>
    <scope>NUCLEOTIDE SEQUENCE [LARGE SCALE GENOMIC DNA]</scope>
    <source>
        <strain evidence="6 7">PWU37</strain>
    </source>
</reference>
<proteinExistence type="predicted"/>
<feature type="transmembrane region" description="Helical" evidence="5">
    <location>
        <begin position="72"/>
        <end position="89"/>
    </location>
</feature>
<sequence length="128" mass="14257">MTQRTEKTVYTIGLALTALWFTASGFFEITKNPIVWDDTIALGYPPHFITVLGVAKLLGVIVLLIPNRLFWLKDWVFAGLFFDIIFAFTSGYSVIGLAGCVAPVVAFLMVLVTYVMFRRLHPVIKIGA</sequence>
<protein>
    <submittedName>
        <fullName evidence="6">DoxX family protein</fullName>
    </submittedName>
</protein>
<dbReference type="AlphaFoldDB" id="A0AAP2DAR8"/>
<comment type="subcellular location">
    <subcellularLocation>
        <location evidence="1">Membrane</location>
        <topology evidence="1">Multi-pass membrane protein</topology>
    </subcellularLocation>
</comment>
<feature type="transmembrane region" description="Helical" evidence="5">
    <location>
        <begin position="9"/>
        <end position="27"/>
    </location>
</feature>
<accession>A0AAP2DAR8</accession>
<dbReference type="GO" id="GO:0016020">
    <property type="term" value="C:membrane"/>
    <property type="evidence" value="ECO:0007669"/>
    <property type="project" value="UniProtKB-SubCell"/>
</dbReference>
<keyword evidence="4 5" id="KW-0472">Membrane</keyword>
<name>A0AAP2DAR8_9BACT</name>
<comment type="caution">
    <text evidence="6">The sequence shown here is derived from an EMBL/GenBank/DDBJ whole genome shotgun (WGS) entry which is preliminary data.</text>
</comment>
<keyword evidence="7" id="KW-1185">Reference proteome</keyword>
<feature type="transmembrane region" description="Helical" evidence="5">
    <location>
        <begin position="95"/>
        <end position="117"/>
    </location>
</feature>
<evidence type="ECO:0000256" key="1">
    <source>
        <dbReference type="ARBA" id="ARBA00004141"/>
    </source>
</evidence>
<gene>
    <name evidence="6" type="ORF">KK078_11450</name>
</gene>
<evidence type="ECO:0000256" key="3">
    <source>
        <dbReference type="ARBA" id="ARBA00022989"/>
    </source>
</evidence>
<dbReference type="EMBL" id="JAHESC010000014">
    <property type="protein sequence ID" value="MBT1687180.1"/>
    <property type="molecule type" value="Genomic_DNA"/>
</dbReference>
<dbReference type="Proteomes" id="UP001319180">
    <property type="component" value="Unassembled WGS sequence"/>
</dbReference>